<comment type="similarity">
    <text evidence="2 5">Belongs to the pseudouridine synthase TruB family. Type 1 subfamily.</text>
</comment>
<feature type="domain" description="tRNA pseudouridylate synthase B C-terminal" evidence="7">
    <location>
        <begin position="186"/>
        <end position="226"/>
    </location>
</feature>
<dbReference type="RefSeq" id="WP_094412563.1">
    <property type="nucleotide sequence ID" value="NZ_NOXV01000175.1"/>
</dbReference>
<dbReference type="EC" id="5.4.99.25" evidence="5"/>
<dbReference type="EMBL" id="NOXV01000175">
    <property type="protein sequence ID" value="OYQ43558.1"/>
    <property type="molecule type" value="Genomic_DNA"/>
</dbReference>
<organism evidence="8 9">
    <name type="scientific">Flavobacterium cyanobacteriorum</name>
    <dbReference type="NCBI Taxonomy" id="2022802"/>
    <lineage>
        <taxon>Bacteria</taxon>
        <taxon>Pseudomonadati</taxon>
        <taxon>Bacteroidota</taxon>
        <taxon>Flavobacteriia</taxon>
        <taxon>Flavobacteriales</taxon>
        <taxon>Flavobacteriaceae</taxon>
        <taxon>Flavobacterium</taxon>
    </lineage>
</organism>
<dbReference type="Gene3D" id="3.30.2350.10">
    <property type="entry name" value="Pseudouridine synthase"/>
    <property type="match status" value="1"/>
</dbReference>
<dbReference type="InterPro" id="IPR032819">
    <property type="entry name" value="TruB_C"/>
</dbReference>
<keyword evidence="9" id="KW-1185">Reference proteome</keyword>
<dbReference type="InterPro" id="IPR020103">
    <property type="entry name" value="PsdUridine_synth_cat_dom_sf"/>
</dbReference>
<dbReference type="HAMAP" id="MF_01080">
    <property type="entry name" value="TruB_bact"/>
    <property type="match status" value="1"/>
</dbReference>
<dbReference type="GO" id="GO:0160148">
    <property type="term" value="F:tRNA pseudouridine(55) synthase activity"/>
    <property type="evidence" value="ECO:0007669"/>
    <property type="project" value="UniProtKB-EC"/>
</dbReference>
<evidence type="ECO:0000259" key="7">
    <source>
        <dbReference type="Pfam" id="PF16198"/>
    </source>
</evidence>
<accession>A0A255ZPX8</accession>
<dbReference type="PANTHER" id="PTHR13767:SF2">
    <property type="entry name" value="PSEUDOURIDYLATE SYNTHASE TRUB1"/>
    <property type="match status" value="1"/>
</dbReference>
<comment type="function">
    <text evidence="5">Responsible for synthesis of pseudouridine from uracil-55 in the psi GC loop of transfer RNAs.</text>
</comment>
<name>A0A255ZPX8_9FLAO</name>
<dbReference type="CDD" id="cd02573">
    <property type="entry name" value="PseudoU_synth_EcTruB"/>
    <property type="match status" value="1"/>
</dbReference>
<evidence type="ECO:0000256" key="3">
    <source>
        <dbReference type="ARBA" id="ARBA00022694"/>
    </source>
</evidence>
<comment type="caution">
    <text evidence="8">The sequence shown here is derived from an EMBL/GenBank/DDBJ whole genome shotgun (WGS) entry which is preliminary data.</text>
</comment>
<dbReference type="Pfam" id="PF16198">
    <property type="entry name" value="TruB_C_2"/>
    <property type="match status" value="1"/>
</dbReference>
<dbReference type="AlphaFoldDB" id="A0A255ZPX8"/>
<proteinExistence type="inferred from homology"/>
<protein>
    <recommendedName>
        <fullName evidence="5">tRNA pseudouridine synthase B</fullName>
        <ecNumber evidence="5">5.4.99.25</ecNumber>
    </recommendedName>
    <alternativeName>
        <fullName evidence="5">tRNA pseudouridine(55) synthase</fullName>
        <shortName evidence="5">Psi55 synthase</shortName>
    </alternativeName>
    <alternativeName>
        <fullName evidence="5">tRNA pseudouridylate synthase</fullName>
    </alternativeName>
    <alternativeName>
        <fullName evidence="5">tRNA-uridine isomerase</fullName>
    </alternativeName>
</protein>
<dbReference type="PANTHER" id="PTHR13767">
    <property type="entry name" value="TRNA-PSEUDOURIDINE SYNTHASE"/>
    <property type="match status" value="1"/>
</dbReference>
<comment type="catalytic activity">
    <reaction evidence="1 5">
        <text>uridine(55) in tRNA = pseudouridine(55) in tRNA</text>
        <dbReference type="Rhea" id="RHEA:42532"/>
        <dbReference type="Rhea" id="RHEA-COMP:10101"/>
        <dbReference type="Rhea" id="RHEA-COMP:10102"/>
        <dbReference type="ChEBI" id="CHEBI:65314"/>
        <dbReference type="ChEBI" id="CHEBI:65315"/>
        <dbReference type="EC" id="5.4.99.25"/>
    </reaction>
</comment>
<keyword evidence="3 5" id="KW-0819">tRNA processing</keyword>
<evidence type="ECO:0000256" key="4">
    <source>
        <dbReference type="ARBA" id="ARBA00023235"/>
    </source>
</evidence>
<dbReference type="InterPro" id="IPR014780">
    <property type="entry name" value="tRNA_psdUridine_synth_TruB"/>
</dbReference>
<dbReference type="NCBIfam" id="TIGR00431">
    <property type="entry name" value="TruB"/>
    <property type="match status" value="1"/>
</dbReference>
<dbReference type="GO" id="GO:1990481">
    <property type="term" value="P:mRNA pseudouridine synthesis"/>
    <property type="evidence" value="ECO:0007669"/>
    <property type="project" value="TreeGrafter"/>
</dbReference>
<dbReference type="SUPFAM" id="SSF55120">
    <property type="entry name" value="Pseudouridine synthase"/>
    <property type="match status" value="1"/>
</dbReference>
<reference evidence="8 9" key="1">
    <citation type="submission" date="2017-07" db="EMBL/GenBank/DDBJ databases">
        <title>Flavobacterium cyanobacteriorum sp. nov., isolated from cyanobacterial aggregates in a eutrophic lake.</title>
        <authorList>
            <person name="Cai H."/>
        </authorList>
    </citation>
    <scope>NUCLEOTIDE SEQUENCE [LARGE SCALE GENOMIC DNA]</scope>
    <source>
        <strain evidence="8 9">TH021</strain>
    </source>
</reference>
<evidence type="ECO:0000256" key="2">
    <source>
        <dbReference type="ARBA" id="ARBA00005642"/>
    </source>
</evidence>
<dbReference type="GO" id="GO:0031119">
    <property type="term" value="P:tRNA pseudouridine synthesis"/>
    <property type="evidence" value="ECO:0007669"/>
    <property type="project" value="UniProtKB-UniRule"/>
</dbReference>
<feature type="active site" description="Nucleophile" evidence="5">
    <location>
        <position position="52"/>
    </location>
</feature>
<dbReference type="Proteomes" id="UP000216605">
    <property type="component" value="Unassembled WGS sequence"/>
</dbReference>
<evidence type="ECO:0000256" key="1">
    <source>
        <dbReference type="ARBA" id="ARBA00000385"/>
    </source>
</evidence>
<dbReference type="Pfam" id="PF01509">
    <property type="entry name" value="TruB_N"/>
    <property type="match status" value="1"/>
</dbReference>
<evidence type="ECO:0000313" key="9">
    <source>
        <dbReference type="Proteomes" id="UP000216605"/>
    </source>
</evidence>
<dbReference type="OrthoDB" id="9802309at2"/>
<sequence>MTSAEDFQEGQVLLIDKPLHWSSFQAVNKVKWSLKKHLGLKKIKVGHAGTLDPLASGLLIICTGKFTKRIMELQGMEKEYTGTFHIGATTPSYDLETEVNETFPTAHIDDALINQTVKQFIGEIDQKPPVFSAIKKDGKRLYEHARKGEEVEIASRKVIIHKFEITRIALPEVDFRVVCSKGTYIRSLAHDFGVALGSGAHLTALRRTKIGTYNVINGITPEAFETLVKTAE</sequence>
<gene>
    <name evidence="5 8" type="primary">truB</name>
    <name evidence="8" type="ORF">CHU92_03265</name>
</gene>
<keyword evidence="4 5" id="KW-0413">Isomerase</keyword>
<evidence type="ECO:0000259" key="6">
    <source>
        <dbReference type="Pfam" id="PF01509"/>
    </source>
</evidence>
<dbReference type="GO" id="GO:0003723">
    <property type="term" value="F:RNA binding"/>
    <property type="evidence" value="ECO:0007669"/>
    <property type="project" value="InterPro"/>
</dbReference>
<evidence type="ECO:0000256" key="5">
    <source>
        <dbReference type="HAMAP-Rule" id="MF_01080"/>
    </source>
</evidence>
<dbReference type="InterPro" id="IPR002501">
    <property type="entry name" value="PsdUridine_synth_N"/>
</dbReference>
<feature type="domain" description="Pseudouridine synthase II N-terminal" evidence="6">
    <location>
        <begin position="37"/>
        <end position="185"/>
    </location>
</feature>
<evidence type="ECO:0000313" key="8">
    <source>
        <dbReference type="EMBL" id="OYQ43558.1"/>
    </source>
</evidence>